<reference evidence="1 2" key="1">
    <citation type="submission" date="2023-04" db="EMBL/GenBank/DDBJ databases">
        <title>Forest soil microbial communities from Buena Vista Peninsula, Colon Province, Panama.</title>
        <authorList>
            <person name="Bouskill N."/>
        </authorList>
    </citation>
    <scope>NUCLEOTIDE SEQUENCE [LARGE SCALE GENOMIC DNA]</scope>
    <source>
        <strain evidence="1 2">CFH S0262</strain>
    </source>
</reference>
<dbReference type="EMBL" id="JARXVC010000011">
    <property type="protein sequence ID" value="MDH6282830.1"/>
    <property type="molecule type" value="Genomic_DNA"/>
</dbReference>
<dbReference type="Proteomes" id="UP001160334">
    <property type="component" value="Unassembled WGS sequence"/>
</dbReference>
<accession>A0ABT6MG11</accession>
<keyword evidence="2" id="KW-1185">Reference proteome</keyword>
<evidence type="ECO:0000313" key="1">
    <source>
        <dbReference type="EMBL" id="MDH6282830.1"/>
    </source>
</evidence>
<proteinExistence type="predicted"/>
<organism evidence="1 2">
    <name type="scientific">Prescottella agglutinans</name>
    <dbReference type="NCBI Taxonomy" id="1644129"/>
    <lineage>
        <taxon>Bacteria</taxon>
        <taxon>Bacillati</taxon>
        <taxon>Actinomycetota</taxon>
        <taxon>Actinomycetes</taxon>
        <taxon>Mycobacteriales</taxon>
        <taxon>Nocardiaceae</taxon>
        <taxon>Prescottella</taxon>
    </lineage>
</organism>
<comment type="caution">
    <text evidence="1">The sequence shown here is derived from an EMBL/GenBank/DDBJ whole genome shotgun (WGS) entry which is preliminary data.</text>
</comment>
<gene>
    <name evidence="1" type="ORF">M2280_004067</name>
</gene>
<evidence type="ECO:0000313" key="2">
    <source>
        <dbReference type="Proteomes" id="UP001160334"/>
    </source>
</evidence>
<name>A0ABT6MG11_9NOCA</name>
<protein>
    <submittedName>
        <fullName evidence="1">Uncharacterized protein</fullName>
    </submittedName>
</protein>
<sequence length="69" mass="8226">MAPLLSRVGRRNWNCRCCNPAKPDHGRIRQREKRVTQKWLDEYENREPIFCPWTYIDDPDEVGFAACNC</sequence>